<proteinExistence type="predicted"/>
<comment type="caution">
    <text evidence="3">The sequence shown here is derived from an EMBL/GenBank/DDBJ whole genome shotgun (WGS) entry which is preliminary data.</text>
</comment>
<dbReference type="AlphaFoldDB" id="A0A838AAQ3"/>
<reference evidence="3 4" key="1">
    <citation type="submission" date="2020-07" db="EMBL/GenBank/DDBJ databases">
        <title>Genome of Haloechinothrix sp.</title>
        <authorList>
            <person name="Tang S.-K."/>
            <person name="Yang L."/>
            <person name="Zhu W.-Y."/>
        </authorList>
    </citation>
    <scope>NUCLEOTIDE SEQUENCE [LARGE SCALE GENOMIC DNA]</scope>
    <source>
        <strain evidence="3 4">YIM 98757</strain>
    </source>
</reference>
<name>A0A838AAQ3_9PSEU</name>
<dbReference type="EMBL" id="JACCKD010000004">
    <property type="protein sequence ID" value="MBA0126296.1"/>
    <property type="molecule type" value="Genomic_DNA"/>
</dbReference>
<gene>
    <name evidence="3" type="ORF">H0B56_12160</name>
</gene>
<dbReference type="Proteomes" id="UP000582974">
    <property type="component" value="Unassembled WGS sequence"/>
</dbReference>
<feature type="region of interest" description="Disordered" evidence="1">
    <location>
        <begin position="19"/>
        <end position="47"/>
    </location>
</feature>
<organism evidence="3 4">
    <name type="scientific">Haloechinothrix aidingensis</name>
    <dbReference type="NCBI Taxonomy" id="2752311"/>
    <lineage>
        <taxon>Bacteria</taxon>
        <taxon>Bacillati</taxon>
        <taxon>Actinomycetota</taxon>
        <taxon>Actinomycetes</taxon>
        <taxon>Pseudonocardiales</taxon>
        <taxon>Pseudonocardiaceae</taxon>
        <taxon>Haloechinothrix</taxon>
    </lineage>
</organism>
<sequence length="123" mass="12743">MRRALITASALAALAVAGCSSDEPADTDSTGDTNPAPATSEAPEPWTEEQIATHLDLTPTETEGSYTYGDACQIPVIMTTPQEVELYAEAGDTVATTPDGTAGVKIVGDCEPDVSAQLEDITR</sequence>
<feature type="signal peptide" evidence="2">
    <location>
        <begin position="1"/>
        <end position="25"/>
    </location>
</feature>
<keyword evidence="2" id="KW-0732">Signal</keyword>
<evidence type="ECO:0000313" key="4">
    <source>
        <dbReference type="Proteomes" id="UP000582974"/>
    </source>
</evidence>
<dbReference type="RefSeq" id="WP_180893135.1">
    <property type="nucleotide sequence ID" value="NZ_JACCKD010000004.1"/>
</dbReference>
<evidence type="ECO:0000256" key="1">
    <source>
        <dbReference type="SAM" id="MobiDB-lite"/>
    </source>
</evidence>
<feature type="chain" id="PRO_5032711785" evidence="2">
    <location>
        <begin position="26"/>
        <end position="123"/>
    </location>
</feature>
<dbReference type="PROSITE" id="PS51257">
    <property type="entry name" value="PROKAR_LIPOPROTEIN"/>
    <property type="match status" value="1"/>
</dbReference>
<evidence type="ECO:0000313" key="3">
    <source>
        <dbReference type="EMBL" id="MBA0126296.1"/>
    </source>
</evidence>
<evidence type="ECO:0000256" key="2">
    <source>
        <dbReference type="SAM" id="SignalP"/>
    </source>
</evidence>
<keyword evidence="4" id="KW-1185">Reference proteome</keyword>
<feature type="compositionally biased region" description="Polar residues" evidence="1">
    <location>
        <begin position="27"/>
        <end position="37"/>
    </location>
</feature>
<accession>A0A838AAQ3</accession>
<protein>
    <submittedName>
        <fullName evidence="3">Uncharacterized protein</fullName>
    </submittedName>
</protein>